<evidence type="ECO:0000313" key="1">
    <source>
        <dbReference type="EMBL" id="KAK5886463.1"/>
    </source>
</evidence>
<keyword evidence="2" id="KW-1185">Reference proteome</keyword>
<sequence length="94" mass="10042">MNRSPVSLCHGTRVGQTLVSRICSVFPDGEGNGWLEWGGVAGAQRCQAVMWIISDSIRVLLPSSSSLPLLLPACCGSLQRAFNWESFDSAGCEA</sequence>
<comment type="caution">
    <text evidence="1">The sequence shown here is derived from an EMBL/GenBank/DDBJ whole genome shotgun (WGS) entry which is preliminary data.</text>
</comment>
<dbReference type="EMBL" id="JAULUE010002059">
    <property type="protein sequence ID" value="KAK5886463.1"/>
    <property type="molecule type" value="Genomic_DNA"/>
</dbReference>
<accession>A0AAN8GQB5</accession>
<name>A0AAN8GQB5_9TELE</name>
<evidence type="ECO:0000313" key="2">
    <source>
        <dbReference type="Proteomes" id="UP001335648"/>
    </source>
</evidence>
<gene>
    <name evidence="1" type="ORF">CesoFtcFv8_017492</name>
</gene>
<protein>
    <submittedName>
        <fullName evidence="1">Uncharacterized protein</fullName>
    </submittedName>
</protein>
<proteinExistence type="predicted"/>
<reference evidence="1 2" key="1">
    <citation type="journal article" date="2023" name="Mol. Biol. Evol.">
        <title>Genomics of Secondarily Temperate Adaptation in the Only Non-Antarctic Icefish.</title>
        <authorList>
            <person name="Rivera-Colon A.G."/>
            <person name="Rayamajhi N."/>
            <person name="Minhas B.F."/>
            <person name="Madrigal G."/>
            <person name="Bilyk K.T."/>
            <person name="Yoon V."/>
            <person name="Hune M."/>
            <person name="Gregory S."/>
            <person name="Cheng C.H.C."/>
            <person name="Catchen J.M."/>
        </authorList>
    </citation>
    <scope>NUCLEOTIDE SEQUENCE [LARGE SCALE GENOMIC DNA]</scope>
    <source>
        <strain evidence="1">JC2023a</strain>
    </source>
</reference>
<dbReference type="AlphaFoldDB" id="A0AAN8GQB5"/>
<dbReference type="Proteomes" id="UP001335648">
    <property type="component" value="Unassembled WGS sequence"/>
</dbReference>
<organism evidence="1 2">
    <name type="scientific">Champsocephalus esox</name>
    <name type="common">pike icefish</name>
    <dbReference type="NCBI Taxonomy" id="159716"/>
    <lineage>
        <taxon>Eukaryota</taxon>
        <taxon>Metazoa</taxon>
        <taxon>Chordata</taxon>
        <taxon>Craniata</taxon>
        <taxon>Vertebrata</taxon>
        <taxon>Euteleostomi</taxon>
        <taxon>Actinopterygii</taxon>
        <taxon>Neopterygii</taxon>
        <taxon>Teleostei</taxon>
        <taxon>Neoteleostei</taxon>
        <taxon>Acanthomorphata</taxon>
        <taxon>Eupercaria</taxon>
        <taxon>Perciformes</taxon>
        <taxon>Notothenioidei</taxon>
        <taxon>Channichthyidae</taxon>
        <taxon>Champsocephalus</taxon>
    </lineage>
</organism>